<feature type="transmembrane region" description="Helical" evidence="8">
    <location>
        <begin position="163"/>
        <end position="179"/>
    </location>
</feature>
<evidence type="ECO:0000256" key="2">
    <source>
        <dbReference type="ARBA" id="ARBA00010145"/>
    </source>
</evidence>
<gene>
    <name evidence="9" type="ORF">NYG85_00830</name>
</gene>
<dbReference type="InterPro" id="IPR038770">
    <property type="entry name" value="Na+/solute_symporter_sf"/>
</dbReference>
<feature type="transmembrane region" description="Helical" evidence="8">
    <location>
        <begin position="218"/>
        <end position="237"/>
    </location>
</feature>
<feature type="transmembrane region" description="Helical" evidence="8">
    <location>
        <begin position="123"/>
        <end position="143"/>
    </location>
</feature>
<evidence type="ECO:0000256" key="6">
    <source>
        <dbReference type="ARBA" id="ARBA00022989"/>
    </source>
</evidence>
<accession>A0ABT7HMM1</accession>
<feature type="transmembrane region" description="Helical" evidence="8">
    <location>
        <begin position="191"/>
        <end position="212"/>
    </location>
</feature>
<dbReference type="EMBL" id="JANURM010000001">
    <property type="protein sequence ID" value="MDL0087920.1"/>
    <property type="molecule type" value="Genomic_DNA"/>
</dbReference>
<dbReference type="RefSeq" id="WP_284936675.1">
    <property type="nucleotide sequence ID" value="NZ_JANURM010000001.1"/>
</dbReference>
<comment type="subcellular location">
    <subcellularLocation>
        <location evidence="1">Cell membrane</location>
        <topology evidence="1">Multi-pass membrane protein</topology>
    </subcellularLocation>
</comment>
<dbReference type="PANTHER" id="PTHR36838:SF1">
    <property type="entry name" value="SLR1864 PROTEIN"/>
    <property type="match status" value="1"/>
</dbReference>
<keyword evidence="7 8" id="KW-0472">Membrane</keyword>
<organism evidence="9 10">
    <name type="scientific">Campylobacter gastrosuis</name>
    <dbReference type="NCBI Taxonomy" id="2974576"/>
    <lineage>
        <taxon>Bacteria</taxon>
        <taxon>Pseudomonadati</taxon>
        <taxon>Campylobacterota</taxon>
        <taxon>Epsilonproteobacteria</taxon>
        <taxon>Campylobacterales</taxon>
        <taxon>Campylobacteraceae</taxon>
        <taxon>Campylobacter</taxon>
    </lineage>
</organism>
<evidence type="ECO:0000256" key="7">
    <source>
        <dbReference type="ARBA" id="ARBA00023136"/>
    </source>
</evidence>
<dbReference type="PANTHER" id="PTHR36838">
    <property type="entry name" value="AUXIN EFFLUX CARRIER FAMILY PROTEIN"/>
    <property type="match status" value="1"/>
</dbReference>
<evidence type="ECO:0000313" key="10">
    <source>
        <dbReference type="Proteomes" id="UP001173801"/>
    </source>
</evidence>
<evidence type="ECO:0000256" key="8">
    <source>
        <dbReference type="SAM" id="Phobius"/>
    </source>
</evidence>
<evidence type="ECO:0000256" key="3">
    <source>
        <dbReference type="ARBA" id="ARBA00022448"/>
    </source>
</evidence>
<proteinExistence type="inferred from homology"/>
<dbReference type="Pfam" id="PF03547">
    <property type="entry name" value="Mem_trans"/>
    <property type="match status" value="1"/>
</dbReference>
<reference evidence="9" key="1">
    <citation type="submission" date="2022-08" db="EMBL/GenBank/DDBJ databases">
        <authorList>
            <person name="Wang H."/>
        </authorList>
    </citation>
    <scope>NUCLEOTIDE SEQUENCE</scope>
    <source>
        <strain evidence="9">PS10</strain>
    </source>
</reference>
<dbReference type="Gene3D" id="1.20.1530.20">
    <property type="match status" value="1"/>
</dbReference>
<comment type="caution">
    <text evidence="9">The sequence shown here is derived from an EMBL/GenBank/DDBJ whole genome shotgun (WGS) entry which is preliminary data.</text>
</comment>
<dbReference type="InterPro" id="IPR004776">
    <property type="entry name" value="Mem_transp_PIN-like"/>
</dbReference>
<sequence length="301" mass="32728">MIFVPLFSIFVLVASGFLAKKFNVLEQKHSSIFINFVLCFAIPALIFDKVYHVNIDTTLINIIALGFVSTIFGALVALLLSYIFKFSKATMVSAVMLSLFGNTLFVGMPVVKGFFGDSVINEAIFYDQLATSIPLSILGPFILSFGAKDQVSLLKNTISVLKFPPFVALVLALTLKHFSLPEFIFSPLRMFEGSVTPVALFAIGVGLSFASIKSSYKALGVVLACKMVVPAIFFFAVAKLFGENLDKTWLVGLLQCAMPPMALASAMIMKAELDSSLAVSSVAMGVVFSFVTMPIFYYLFV</sequence>
<reference evidence="9" key="2">
    <citation type="journal article" date="2023" name="Microorganisms">
        <title>Isolation and Genomic Characteristics of Cat-Borne Campylobacter felis sp. nov. and Sheep-Borne Campylobacter ovis sp. nov.</title>
        <authorList>
            <person name="Wang H."/>
            <person name="Li Y."/>
            <person name="Gu Y."/>
            <person name="Zhou G."/>
            <person name="Chen X."/>
            <person name="Zhang X."/>
            <person name="Shao Z."/>
            <person name="Zhang J."/>
            <person name="Zhang M."/>
        </authorList>
    </citation>
    <scope>NUCLEOTIDE SEQUENCE</scope>
    <source>
        <strain evidence="9">PS10</strain>
    </source>
</reference>
<feature type="transmembrane region" description="Helical" evidence="8">
    <location>
        <begin position="29"/>
        <end position="47"/>
    </location>
</feature>
<protein>
    <submittedName>
        <fullName evidence="9">AEC family transporter</fullName>
    </submittedName>
</protein>
<evidence type="ECO:0000313" key="9">
    <source>
        <dbReference type="EMBL" id="MDL0087920.1"/>
    </source>
</evidence>
<keyword evidence="3" id="KW-0813">Transport</keyword>
<keyword evidence="4" id="KW-1003">Cell membrane</keyword>
<feature type="transmembrane region" description="Helical" evidence="8">
    <location>
        <begin position="59"/>
        <end position="84"/>
    </location>
</feature>
<dbReference type="Proteomes" id="UP001173801">
    <property type="component" value="Unassembled WGS sequence"/>
</dbReference>
<keyword evidence="6 8" id="KW-1133">Transmembrane helix</keyword>
<keyword evidence="5 8" id="KW-0812">Transmembrane</keyword>
<comment type="similarity">
    <text evidence="2">Belongs to the auxin efflux carrier (TC 2.A.69) family.</text>
</comment>
<evidence type="ECO:0000256" key="4">
    <source>
        <dbReference type="ARBA" id="ARBA00022475"/>
    </source>
</evidence>
<evidence type="ECO:0000256" key="1">
    <source>
        <dbReference type="ARBA" id="ARBA00004651"/>
    </source>
</evidence>
<feature type="transmembrane region" description="Helical" evidence="8">
    <location>
        <begin position="275"/>
        <end position="300"/>
    </location>
</feature>
<keyword evidence="10" id="KW-1185">Reference proteome</keyword>
<evidence type="ECO:0000256" key="5">
    <source>
        <dbReference type="ARBA" id="ARBA00022692"/>
    </source>
</evidence>
<feature type="transmembrane region" description="Helical" evidence="8">
    <location>
        <begin position="90"/>
        <end position="111"/>
    </location>
</feature>
<name>A0ABT7HMM1_9BACT</name>